<evidence type="ECO:0000256" key="1">
    <source>
        <dbReference type="SAM" id="MobiDB-lite"/>
    </source>
</evidence>
<evidence type="ECO:0000313" key="3">
    <source>
        <dbReference type="EMBL" id="KFG32375.1"/>
    </source>
</evidence>
<dbReference type="Proteomes" id="UP000028828">
    <property type="component" value="Unassembled WGS sequence"/>
</dbReference>
<feature type="compositionally biased region" description="Low complexity" evidence="1">
    <location>
        <begin position="326"/>
        <end position="336"/>
    </location>
</feature>
<dbReference type="VEuPathDB" id="ToxoDB:TGP89_420540"/>
<comment type="caution">
    <text evidence="3">The sequence shown here is derived from an EMBL/GenBank/DDBJ whole genome shotgun (WGS) entry which is preliminary data.</text>
</comment>
<organism evidence="3 4">
    <name type="scientific">Toxoplasma gondii p89</name>
    <dbReference type="NCBI Taxonomy" id="943119"/>
    <lineage>
        <taxon>Eukaryota</taxon>
        <taxon>Sar</taxon>
        <taxon>Alveolata</taxon>
        <taxon>Apicomplexa</taxon>
        <taxon>Conoidasida</taxon>
        <taxon>Coccidia</taxon>
        <taxon>Eucoccidiorida</taxon>
        <taxon>Eimeriorina</taxon>
        <taxon>Sarcocystidae</taxon>
        <taxon>Toxoplasma</taxon>
    </lineage>
</organism>
<keyword evidence="2" id="KW-0732">Signal</keyword>
<proteinExistence type="predicted"/>
<accession>A0A086JJQ7</accession>
<evidence type="ECO:0000313" key="4">
    <source>
        <dbReference type="Proteomes" id="UP000028828"/>
    </source>
</evidence>
<gene>
    <name evidence="3" type="ORF">TGP89_420540</name>
</gene>
<dbReference type="AlphaFoldDB" id="A0A086JJQ7"/>
<protein>
    <recommendedName>
        <fullName evidence="5">Transmembrane protein</fullName>
    </recommendedName>
</protein>
<evidence type="ECO:0008006" key="5">
    <source>
        <dbReference type="Google" id="ProtNLM"/>
    </source>
</evidence>
<dbReference type="EMBL" id="AEYI02001862">
    <property type="protein sequence ID" value="KFG32375.1"/>
    <property type="molecule type" value="Genomic_DNA"/>
</dbReference>
<feature type="region of interest" description="Disordered" evidence="1">
    <location>
        <begin position="312"/>
        <end position="368"/>
    </location>
</feature>
<feature type="chain" id="PRO_5001808296" description="Transmembrane protein" evidence="2">
    <location>
        <begin position="20"/>
        <end position="368"/>
    </location>
</feature>
<reference evidence="3 4" key="1">
    <citation type="submission" date="2014-03" db="EMBL/GenBank/DDBJ databases">
        <authorList>
            <person name="Sibley D."/>
            <person name="Venepally P."/>
            <person name="Karamycheva S."/>
            <person name="Hadjithomas M."/>
            <person name="Khan A."/>
            <person name="Brunk B."/>
            <person name="Roos D."/>
            <person name="Caler E."/>
            <person name="Lorenzi H."/>
        </authorList>
    </citation>
    <scope>NUCLEOTIDE SEQUENCE [LARGE SCALE GENOMIC DNA]</scope>
    <source>
        <strain evidence="4">p89</strain>
    </source>
</reference>
<feature type="signal peptide" evidence="2">
    <location>
        <begin position="1"/>
        <end position="19"/>
    </location>
</feature>
<feature type="compositionally biased region" description="Basic and acidic residues" evidence="1">
    <location>
        <begin position="133"/>
        <end position="150"/>
    </location>
</feature>
<feature type="region of interest" description="Disordered" evidence="1">
    <location>
        <begin position="114"/>
        <end position="175"/>
    </location>
</feature>
<evidence type="ECO:0000256" key="2">
    <source>
        <dbReference type="SAM" id="SignalP"/>
    </source>
</evidence>
<feature type="compositionally biased region" description="Polar residues" evidence="1">
    <location>
        <begin position="337"/>
        <end position="360"/>
    </location>
</feature>
<name>A0A086JJQ7_TOXGO</name>
<sequence>MAAARILVALLLHLGDELSTDMAQVSPLFPRFPPDIEGEYCHPSELGNTHRASLLGFSLNATLEDSLCGEEKHSVGTPREDKGLFIFLESRLGRLIPVLACWRPVELLPSRSISFIGDRDGNKPPPFSTSNRIDGEDAETKNKREDKREDTIEDVPSQHSGHESQRNAHPRSPTTGAFISGASSFTCTLRASGRCTPGERNDALAKDAEAELLLLLQTLQTLEWSLTDRELPKWTRGGVVWRCAVSVFLNTPRDQSSNLLPVLINTEISKLRSLVTEGRMCAAAVQEETRAAADPTLLTSATTVVRSKPYGQLRTSSSALKGPDHSPTLSSTSSTTQNLSKRSSSRPPSVTSLAASQGHQKTAAASAL</sequence>
<dbReference type="OrthoDB" id="10675434at2759"/>